<protein>
    <recommendedName>
        <fullName evidence="3">START domain-containing protein</fullName>
    </recommendedName>
</protein>
<evidence type="ECO:0000313" key="2">
    <source>
        <dbReference type="EMBL" id="ETW05272.1"/>
    </source>
</evidence>
<feature type="region of interest" description="Disordered" evidence="1">
    <location>
        <begin position="1"/>
        <end position="21"/>
    </location>
</feature>
<organism evidence="2">
    <name type="scientific">Aphanomyces invadans</name>
    <dbReference type="NCBI Taxonomy" id="157072"/>
    <lineage>
        <taxon>Eukaryota</taxon>
        <taxon>Sar</taxon>
        <taxon>Stramenopiles</taxon>
        <taxon>Oomycota</taxon>
        <taxon>Saprolegniomycetes</taxon>
        <taxon>Saprolegniales</taxon>
        <taxon>Verrucalvaceae</taxon>
        <taxon>Aphanomyces</taxon>
    </lineage>
</organism>
<accession>A0A024UHC3</accession>
<reference evidence="2" key="1">
    <citation type="submission" date="2013-12" db="EMBL/GenBank/DDBJ databases">
        <title>The Genome Sequence of Aphanomyces invadans NJM9701.</title>
        <authorList>
            <consortium name="The Broad Institute Genomics Platform"/>
            <person name="Russ C."/>
            <person name="Tyler B."/>
            <person name="van West P."/>
            <person name="Dieguez-Uribeondo J."/>
            <person name="Young S.K."/>
            <person name="Zeng Q."/>
            <person name="Gargeya S."/>
            <person name="Fitzgerald M."/>
            <person name="Abouelleil A."/>
            <person name="Alvarado L."/>
            <person name="Chapman S.B."/>
            <person name="Gainer-Dewar J."/>
            <person name="Goldberg J."/>
            <person name="Griggs A."/>
            <person name="Gujja S."/>
            <person name="Hansen M."/>
            <person name="Howarth C."/>
            <person name="Imamovic A."/>
            <person name="Ireland A."/>
            <person name="Larimer J."/>
            <person name="McCowan C."/>
            <person name="Murphy C."/>
            <person name="Pearson M."/>
            <person name="Poon T.W."/>
            <person name="Priest M."/>
            <person name="Roberts A."/>
            <person name="Saif S."/>
            <person name="Shea T."/>
            <person name="Sykes S."/>
            <person name="Wortman J."/>
            <person name="Nusbaum C."/>
            <person name="Birren B."/>
        </authorList>
    </citation>
    <scope>NUCLEOTIDE SEQUENCE [LARGE SCALE GENOMIC DNA]</scope>
    <source>
        <strain evidence="2">NJM9701</strain>
    </source>
</reference>
<dbReference type="eggNOG" id="ENOG502SW5Z">
    <property type="taxonomic scope" value="Eukaryota"/>
</dbReference>
<gene>
    <name evidence="2" type="ORF">H310_04232</name>
</gene>
<feature type="compositionally biased region" description="Gly residues" evidence="1">
    <location>
        <begin position="1"/>
        <end position="12"/>
    </location>
</feature>
<feature type="region of interest" description="Disordered" evidence="1">
    <location>
        <begin position="63"/>
        <end position="122"/>
    </location>
</feature>
<dbReference type="GeneID" id="20081282"/>
<feature type="compositionally biased region" description="Polar residues" evidence="1">
    <location>
        <begin position="72"/>
        <end position="84"/>
    </location>
</feature>
<sequence length="488" mass="54801">MSQGTDGEGYDGGQDSNSLDDTWDVMKDLQFLIATDDQLQDELAQVWEILDSDLGAQALLPSQPFVGETDSDTVATSPASSPLRTSAPVECVDPDETTIPPPALSKRDVEHPKPKAQRSSVRQREEILLLRQQIEDLTAKLRAKETSAVSTTFDMTLWERTAKLECIEMKKALQENEQLKDAVYQQATFIDQMQRVFRKKPRIGTNIDIHSEEWQTYKLAAQASLREAAIHAIADRQYRRMQSAFVKAGVFHRESYLFHIKANPLPDNSYSLDMITHLTLDAPFRLVAAQAWQVCNGELAIDLPDGATETFEHIDFYTVYGKLIARPSGGIPCHSNTIRKYYVEGDREVIVSRTVLEDAAMPHMSKGAVENRTMWLQVMPLPDDPNRCRFTMLQVLIWPVEDPIRDDDGLDDVVEAMKYVCFGHELARAGTIPMAAQMDLTQLPYPSMGVFAERGRRFVRLIKAKVNEAIVNFNAPPPVAPHAAPSTQ</sequence>
<dbReference type="OrthoDB" id="62280at2759"/>
<evidence type="ECO:0008006" key="3">
    <source>
        <dbReference type="Google" id="ProtNLM"/>
    </source>
</evidence>
<name>A0A024UHC3_9STRA</name>
<proteinExistence type="predicted"/>
<dbReference type="VEuPathDB" id="FungiDB:H310_04232"/>
<evidence type="ECO:0000256" key="1">
    <source>
        <dbReference type="SAM" id="MobiDB-lite"/>
    </source>
</evidence>
<dbReference type="AlphaFoldDB" id="A0A024UHC3"/>
<dbReference type="EMBL" id="KI913957">
    <property type="protein sequence ID" value="ETW05272.1"/>
    <property type="molecule type" value="Genomic_DNA"/>
</dbReference>
<dbReference type="RefSeq" id="XP_008866710.1">
    <property type="nucleotide sequence ID" value="XM_008868488.1"/>
</dbReference>